<dbReference type="InterPro" id="IPR050989">
    <property type="entry name" value="Rap1_Ran_GAP"/>
</dbReference>
<dbReference type="OrthoDB" id="2499658at2759"/>
<dbReference type="Proteomes" id="UP000807716">
    <property type="component" value="Unassembled WGS sequence"/>
</dbReference>
<keyword evidence="1" id="KW-0343">GTPase activation</keyword>
<dbReference type="GO" id="GO:0051056">
    <property type="term" value="P:regulation of small GTPase mediated signal transduction"/>
    <property type="evidence" value="ECO:0007669"/>
    <property type="project" value="InterPro"/>
</dbReference>
<reference evidence="3" key="1">
    <citation type="journal article" date="2020" name="Fungal Divers.">
        <title>Resolving the Mortierellaceae phylogeny through synthesis of multi-gene phylogenetics and phylogenomics.</title>
        <authorList>
            <person name="Vandepol N."/>
            <person name="Liber J."/>
            <person name="Desiro A."/>
            <person name="Na H."/>
            <person name="Kennedy M."/>
            <person name="Barry K."/>
            <person name="Grigoriev I.V."/>
            <person name="Miller A.N."/>
            <person name="O'Donnell K."/>
            <person name="Stajich J.E."/>
            <person name="Bonito G."/>
        </authorList>
    </citation>
    <scope>NUCLEOTIDE SEQUENCE</scope>
    <source>
        <strain evidence="3">BC1065</strain>
    </source>
</reference>
<dbReference type="AlphaFoldDB" id="A0A9P6U3M8"/>
<sequence>MRACQHPDLVKELVHIEERQIVRSHKIGVIHLFSDQTTEQQALANETVSPAFSEFLHWLGDPVRLQGWQGYRGGLDVKGDTTGKESFVASWRSNQIMFHCASLIPFNPRDRQQIERRRFIGNDIVVIVFQEGDGEVDLSTIRSKQTHIVCIVRPQPEHTAYRIAIAAKEGISNFAPFDFPSLFERTRESRDLLLWKLINGERAAYRAEAFANQILRTREALLQEVIERCGGYSELKRYNA</sequence>
<evidence type="ECO:0000259" key="2">
    <source>
        <dbReference type="PROSITE" id="PS50085"/>
    </source>
</evidence>
<evidence type="ECO:0000313" key="3">
    <source>
        <dbReference type="EMBL" id="KAG0257795.1"/>
    </source>
</evidence>
<dbReference type="Pfam" id="PF02145">
    <property type="entry name" value="Rap_GAP"/>
    <property type="match status" value="1"/>
</dbReference>
<keyword evidence="4" id="KW-1185">Reference proteome</keyword>
<name>A0A9P6U3M8_9FUNG</name>
<dbReference type="InterPro" id="IPR035974">
    <property type="entry name" value="Rap/Ran-GAP_sf"/>
</dbReference>
<protein>
    <recommendedName>
        <fullName evidence="2">Rap-GAP domain-containing protein</fullName>
    </recommendedName>
</protein>
<gene>
    <name evidence="3" type="ORF">DFQ27_004936</name>
</gene>
<comment type="caution">
    <text evidence="3">The sequence shown here is derived from an EMBL/GenBank/DDBJ whole genome shotgun (WGS) entry which is preliminary data.</text>
</comment>
<dbReference type="PROSITE" id="PS50085">
    <property type="entry name" value="RAPGAP"/>
    <property type="match status" value="1"/>
</dbReference>
<accession>A0A9P6U3M8</accession>
<dbReference type="InterPro" id="IPR000331">
    <property type="entry name" value="Rap/Ran_GAP_dom"/>
</dbReference>
<dbReference type="PANTHER" id="PTHR15711">
    <property type="entry name" value="RAP GTPASE-ACTIVATING PROTEIN"/>
    <property type="match status" value="1"/>
</dbReference>
<organism evidence="3 4">
    <name type="scientific">Actinomortierella ambigua</name>
    <dbReference type="NCBI Taxonomy" id="1343610"/>
    <lineage>
        <taxon>Eukaryota</taxon>
        <taxon>Fungi</taxon>
        <taxon>Fungi incertae sedis</taxon>
        <taxon>Mucoromycota</taxon>
        <taxon>Mortierellomycotina</taxon>
        <taxon>Mortierellomycetes</taxon>
        <taxon>Mortierellales</taxon>
        <taxon>Mortierellaceae</taxon>
        <taxon>Actinomortierella</taxon>
    </lineage>
</organism>
<evidence type="ECO:0000256" key="1">
    <source>
        <dbReference type="ARBA" id="ARBA00022468"/>
    </source>
</evidence>
<evidence type="ECO:0000313" key="4">
    <source>
        <dbReference type="Proteomes" id="UP000807716"/>
    </source>
</evidence>
<dbReference type="SUPFAM" id="SSF111347">
    <property type="entry name" value="Rap/Ran-GAP"/>
    <property type="match status" value="1"/>
</dbReference>
<proteinExistence type="predicted"/>
<dbReference type="Gene3D" id="3.40.50.11210">
    <property type="entry name" value="Rap/Ran-GAP"/>
    <property type="match status" value="1"/>
</dbReference>
<dbReference type="PANTHER" id="PTHR15711:SF65">
    <property type="entry name" value="RAPGAP_RANGAP DOMAIN-CONTAINING PROTEIN"/>
    <property type="match status" value="1"/>
</dbReference>
<dbReference type="GO" id="GO:0005096">
    <property type="term" value="F:GTPase activator activity"/>
    <property type="evidence" value="ECO:0007669"/>
    <property type="project" value="UniProtKB-KW"/>
</dbReference>
<dbReference type="EMBL" id="JAAAJB010000347">
    <property type="protein sequence ID" value="KAG0257795.1"/>
    <property type="molecule type" value="Genomic_DNA"/>
</dbReference>
<feature type="domain" description="Rap-GAP" evidence="2">
    <location>
        <begin position="13"/>
        <end position="225"/>
    </location>
</feature>